<comment type="caution">
    <text evidence="3">The sequence shown here is derived from an EMBL/GenBank/DDBJ whole genome shotgun (WGS) entry which is preliminary data.</text>
</comment>
<evidence type="ECO:0000259" key="2">
    <source>
        <dbReference type="Pfam" id="PF14949"/>
    </source>
</evidence>
<feature type="compositionally biased region" description="Polar residues" evidence="1">
    <location>
        <begin position="41"/>
        <end position="65"/>
    </location>
</feature>
<dbReference type="OrthoDB" id="5984406at2759"/>
<dbReference type="PANTHER" id="PTHR46536:SF3">
    <property type="entry name" value="ARF7 EFFECTOR PROTEIN C-TERMINAL DOMAIN-CONTAINING PROTEIN"/>
    <property type="match status" value="1"/>
</dbReference>
<dbReference type="STRING" id="188477.A0A3S0Z6J8"/>
<protein>
    <recommendedName>
        <fullName evidence="2">ARF7 effector protein C-terminal domain-containing protein</fullName>
    </recommendedName>
</protein>
<name>A0A3S0Z6J8_ELYCH</name>
<dbReference type="PANTHER" id="PTHR46536">
    <property type="entry name" value="ARL14 EFFECTOR PROTEIN"/>
    <property type="match status" value="1"/>
</dbReference>
<proteinExistence type="predicted"/>
<feature type="non-terminal residue" evidence="3">
    <location>
        <position position="1"/>
    </location>
</feature>
<feature type="domain" description="ARF7 effector protein C-terminal" evidence="2">
    <location>
        <begin position="128"/>
        <end position="225"/>
    </location>
</feature>
<dbReference type="Pfam" id="PF14949">
    <property type="entry name" value="ARF7EP_C"/>
    <property type="match status" value="1"/>
</dbReference>
<sequence length="239" mass="26669">TLKWNAVPTLFDIPNPPPKPTPKRKHTIRAAPEVHSKKTKSNISQASQVMADQTQSSNPNQSAFFGNSEPISIDSDSDNSSDNGSVHEVIGDEDSNSNSNSNTNSNTLSQRTRSSNAEKNIEDLTRLELKKLSLDAHGTFMADFDPEKSKREIRKMNRRLYAKGSKRMRLYNEKGQLLESLVDICDCLNTKCPGCHFPCPKCGSAKCGTECRCNRKYTINYIEVEGTNKTFSFSPEKKS</sequence>
<evidence type="ECO:0000256" key="1">
    <source>
        <dbReference type="SAM" id="MobiDB-lite"/>
    </source>
</evidence>
<accession>A0A3S0Z6J8</accession>
<evidence type="ECO:0000313" key="4">
    <source>
        <dbReference type="Proteomes" id="UP000271974"/>
    </source>
</evidence>
<evidence type="ECO:0000313" key="3">
    <source>
        <dbReference type="EMBL" id="RUS71781.1"/>
    </source>
</evidence>
<dbReference type="AlphaFoldDB" id="A0A3S0Z6J8"/>
<feature type="compositionally biased region" description="Low complexity" evidence="1">
    <location>
        <begin position="96"/>
        <end position="115"/>
    </location>
</feature>
<feature type="compositionally biased region" description="Low complexity" evidence="1">
    <location>
        <begin position="71"/>
        <end position="83"/>
    </location>
</feature>
<keyword evidence="4" id="KW-1185">Reference proteome</keyword>
<feature type="region of interest" description="Disordered" evidence="1">
    <location>
        <begin position="1"/>
        <end position="120"/>
    </location>
</feature>
<reference evidence="3 4" key="1">
    <citation type="submission" date="2019-01" db="EMBL/GenBank/DDBJ databases">
        <title>A draft genome assembly of the solar-powered sea slug Elysia chlorotica.</title>
        <authorList>
            <person name="Cai H."/>
            <person name="Li Q."/>
            <person name="Fang X."/>
            <person name="Li J."/>
            <person name="Curtis N.E."/>
            <person name="Altenburger A."/>
            <person name="Shibata T."/>
            <person name="Feng M."/>
            <person name="Maeda T."/>
            <person name="Schwartz J.A."/>
            <person name="Shigenobu S."/>
            <person name="Lundholm N."/>
            <person name="Nishiyama T."/>
            <person name="Yang H."/>
            <person name="Hasebe M."/>
            <person name="Li S."/>
            <person name="Pierce S.K."/>
            <person name="Wang J."/>
        </authorList>
    </citation>
    <scope>NUCLEOTIDE SEQUENCE [LARGE SCALE GENOMIC DNA]</scope>
    <source>
        <strain evidence="3">EC2010</strain>
        <tissue evidence="3">Whole organism of an adult</tissue>
    </source>
</reference>
<dbReference type="Proteomes" id="UP000271974">
    <property type="component" value="Unassembled WGS sequence"/>
</dbReference>
<dbReference type="EMBL" id="RQTK01001159">
    <property type="protein sequence ID" value="RUS71781.1"/>
    <property type="molecule type" value="Genomic_DNA"/>
</dbReference>
<dbReference type="InterPro" id="IPR029264">
    <property type="entry name" value="ARF7EP_C"/>
</dbReference>
<organism evidence="3 4">
    <name type="scientific">Elysia chlorotica</name>
    <name type="common">Eastern emerald elysia</name>
    <name type="synonym">Sea slug</name>
    <dbReference type="NCBI Taxonomy" id="188477"/>
    <lineage>
        <taxon>Eukaryota</taxon>
        <taxon>Metazoa</taxon>
        <taxon>Spiralia</taxon>
        <taxon>Lophotrochozoa</taxon>
        <taxon>Mollusca</taxon>
        <taxon>Gastropoda</taxon>
        <taxon>Heterobranchia</taxon>
        <taxon>Euthyneura</taxon>
        <taxon>Panpulmonata</taxon>
        <taxon>Sacoglossa</taxon>
        <taxon>Placobranchoidea</taxon>
        <taxon>Plakobranchidae</taxon>
        <taxon>Elysia</taxon>
    </lineage>
</organism>
<gene>
    <name evidence="3" type="ORF">EGW08_020450</name>
</gene>